<dbReference type="InterPro" id="IPR050833">
    <property type="entry name" value="Poly_Biosynth_Transport"/>
</dbReference>
<feature type="transmembrane region" description="Helical" evidence="6">
    <location>
        <begin position="359"/>
        <end position="380"/>
    </location>
</feature>
<evidence type="ECO:0000256" key="6">
    <source>
        <dbReference type="SAM" id="Phobius"/>
    </source>
</evidence>
<dbReference type="InterPro" id="IPR002797">
    <property type="entry name" value="Polysacc_synth"/>
</dbReference>
<feature type="transmembrane region" description="Helical" evidence="6">
    <location>
        <begin position="201"/>
        <end position="222"/>
    </location>
</feature>
<dbReference type="CDD" id="cd12082">
    <property type="entry name" value="MATE_like"/>
    <property type="match status" value="1"/>
</dbReference>
<dbReference type="EMBL" id="JGEA01000015">
    <property type="protein sequence ID" value="EYA15560.1"/>
    <property type="molecule type" value="Genomic_DNA"/>
</dbReference>
<reference evidence="7 8" key="1">
    <citation type="submission" date="2014-02" db="EMBL/GenBank/DDBJ databases">
        <authorList>
            <person name="Sears C."/>
            <person name="Carroll K."/>
            <person name="Sack B.R."/>
            <person name="Qadri F."/>
            <person name="Myers L.L."/>
            <person name="Chung G.-T."/>
            <person name="Escheverria P."/>
            <person name="Fraser C.M."/>
            <person name="Sadzewicz L."/>
            <person name="Shefchek K.A."/>
            <person name="Tallon L."/>
            <person name="Das S.P."/>
            <person name="Daugherty S."/>
            <person name="Mongodin E.F."/>
        </authorList>
    </citation>
    <scope>NUCLEOTIDE SEQUENCE [LARGE SCALE GENOMIC DNA]</scope>
    <source>
        <strain evidence="7 8">1007-1-F #10</strain>
    </source>
</reference>
<organism evidence="7 8">
    <name type="scientific">Bacteroides fragilis str. 1007-1-F #10</name>
    <dbReference type="NCBI Taxonomy" id="1339295"/>
    <lineage>
        <taxon>Bacteria</taxon>
        <taxon>Pseudomonadati</taxon>
        <taxon>Bacteroidota</taxon>
        <taxon>Bacteroidia</taxon>
        <taxon>Bacteroidales</taxon>
        <taxon>Bacteroidaceae</taxon>
        <taxon>Bacteroides</taxon>
    </lineage>
</organism>
<dbReference type="AlphaFoldDB" id="A0AAN4SJD1"/>
<protein>
    <submittedName>
        <fullName evidence="7">Polysaccharide biosynthesis family protein</fullName>
    </submittedName>
</protein>
<gene>
    <name evidence="7" type="ORF">M104_1230</name>
</gene>
<evidence type="ECO:0000256" key="3">
    <source>
        <dbReference type="ARBA" id="ARBA00022692"/>
    </source>
</evidence>
<dbReference type="Pfam" id="PF01943">
    <property type="entry name" value="Polysacc_synt"/>
    <property type="match status" value="1"/>
</dbReference>
<comment type="caution">
    <text evidence="7">The sequence shown here is derived from an EMBL/GenBank/DDBJ whole genome shotgun (WGS) entry which is preliminary data.</text>
</comment>
<feature type="transmembrane region" description="Helical" evidence="6">
    <location>
        <begin position="419"/>
        <end position="440"/>
    </location>
</feature>
<feature type="transmembrane region" description="Helical" evidence="6">
    <location>
        <begin position="27"/>
        <end position="45"/>
    </location>
</feature>
<comment type="subcellular location">
    <subcellularLocation>
        <location evidence="1">Cell membrane</location>
        <topology evidence="1">Multi-pass membrane protein</topology>
    </subcellularLocation>
</comment>
<keyword evidence="4 6" id="KW-1133">Transmembrane helix</keyword>
<feature type="transmembrane region" description="Helical" evidence="6">
    <location>
        <begin position="57"/>
        <end position="78"/>
    </location>
</feature>
<evidence type="ECO:0000256" key="5">
    <source>
        <dbReference type="ARBA" id="ARBA00023136"/>
    </source>
</evidence>
<dbReference type="Proteomes" id="UP000022433">
    <property type="component" value="Unassembled WGS sequence"/>
</dbReference>
<evidence type="ECO:0000256" key="2">
    <source>
        <dbReference type="ARBA" id="ARBA00022475"/>
    </source>
</evidence>
<evidence type="ECO:0000313" key="7">
    <source>
        <dbReference type="EMBL" id="EYA15560.1"/>
    </source>
</evidence>
<feature type="transmembrane region" description="Helical" evidence="6">
    <location>
        <begin position="283"/>
        <end position="304"/>
    </location>
</feature>
<evidence type="ECO:0000313" key="8">
    <source>
        <dbReference type="Proteomes" id="UP000022433"/>
    </source>
</evidence>
<keyword evidence="3 6" id="KW-0812">Transmembrane</keyword>
<name>A0AAN4SJD1_BACFG</name>
<dbReference type="RefSeq" id="WP_050440880.1">
    <property type="nucleotide sequence ID" value="NZ_JGEA01000015.1"/>
</dbReference>
<evidence type="ECO:0000256" key="4">
    <source>
        <dbReference type="ARBA" id="ARBA00022989"/>
    </source>
</evidence>
<dbReference type="PANTHER" id="PTHR30250:SF11">
    <property type="entry name" value="O-ANTIGEN TRANSPORTER-RELATED"/>
    <property type="match status" value="1"/>
</dbReference>
<evidence type="ECO:0000256" key="1">
    <source>
        <dbReference type="ARBA" id="ARBA00004651"/>
    </source>
</evidence>
<keyword evidence="5 6" id="KW-0472">Membrane</keyword>
<feature type="transmembrane region" description="Helical" evidence="6">
    <location>
        <begin position="243"/>
        <end position="263"/>
    </location>
</feature>
<feature type="transmembrane region" description="Helical" evidence="6">
    <location>
        <begin position="325"/>
        <end position="347"/>
    </location>
</feature>
<dbReference type="PANTHER" id="PTHR30250">
    <property type="entry name" value="PST FAMILY PREDICTED COLANIC ACID TRANSPORTER"/>
    <property type="match status" value="1"/>
</dbReference>
<feature type="transmembrane region" description="Helical" evidence="6">
    <location>
        <begin position="142"/>
        <end position="165"/>
    </location>
</feature>
<feature type="transmembrane region" description="Helical" evidence="6">
    <location>
        <begin position="99"/>
        <end position="122"/>
    </location>
</feature>
<proteinExistence type="predicted"/>
<feature type="transmembrane region" description="Helical" evidence="6">
    <location>
        <begin position="177"/>
        <end position="195"/>
    </location>
</feature>
<feature type="transmembrane region" description="Helical" evidence="6">
    <location>
        <begin position="392"/>
        <end position="413"/>
    </location>
</feature>
<accession>A0AAN4SJD1</accession>
<dbReference type="GO" id="GO:0005886">
    <property type="term" value="C:plasma membrane"/>
    <property type="evidence" value="ECO:0007669"/>
    <property type="project" value="UniProtKB-SubCell"/>
</dbReference>
<keyword evidence="2" id="KW-1003">Cell membrane</keyword>
<sequence length="448" mass="51028">MKIIGIKIDRCYFKDNNKRTKQIQNNIIKMGGAKILSVLLSLLIMPLTIDYVSPQLYGIWLTLNSTVAWLQVFDIGINNGLRNELTKSLAVNDIKGAKSLVSTAYVSLIFIFLPLLFVLLLLTSFVDWGELLKVAINDDILLSIRIVIIYFCLRFILSTINIILLSDQRAAEASYRGVIEQLISFFTIFLLIKTTKGNLSFLAFALCIVPLVVLLFYNLFLFKTRYKQISPHWREANLKSAKHILSLGVKFFVIQIAGVVLFQTSNFIIIRNFGPDEVTNYNIAYKYFSVLIMSMTIFNTPLWSAMTNAFVLKDYLWISKTVNKFLLISTVFGLLGVIMLFISPFVYRIWIGELVDIPFSLSFSLFIYNLLSLYGGVYCGVLNGIGRLNIQFIASIFAPFIFVVSSFILINFFKLGAEALVYSLIIANFNAYILAPIEYYKFRKKCVL</sequence>